<dbReference type="PIRSF" id="PIRSF016184">
    <property type="entry name" value="PhzC_PhzF"/>
    <property type="match status" value="1"/>
</dbReference>
<dbReference type="PANTHER" id="PTHR13774">
    <property type="entry name" value="PHENAZINE BIOSYNTHESIS PROTEIN"/>
    <property type="match status" value="1"/>
</dbReference>
<keyword evidence="4" id="KW-1185">Reference proteome</keyword>
<dbReference type="NCBIfam" id="TIGR00654">
    <property type="entry name" value="PhzF_family"/>
    <property type="match status" value="1"/>
</dbReference>
<dbReference type="PANTHER" id="PTHR13774:SF17">
    <property type="entry name" value="PHENAZINE BIOSYNTHESIS-LIKE DOMAIN-CONTAINING PROTEIN"/>
    <property type="match status" value="1"/>
</dbReference>
<evidence type="ECO:0000256" key="2">
    <source>
        <dbReference type="ARBA" id="ARBA00023235"/>
    </source>
</evidence>
<evidence type="ECO:0000313" key="4">
    <source>
        <dbReference type="Proteomes" id="UP001596137"/>
    </source>
</evidence>
<reference evidence="4" key="1">
    <citation type="journal article" date="2019" name="Int. J. Syst. Evol. Microbiol.">
        <title>The Global Catalogue of Microorganisms (GCM) 10K type strain sequencing project: providing services to taxonomists for standard genome sequencing and annotation.</title>
        <authorList>
            <consortium name="The Broad Institute Genomics Platform"/>
            <consortium name="The Broad Institute Genome Sequencing Center for Infectious Disease"/>
            <person name="Wu L."/>
            <person name="Ma J."/>
        </authorList>
    </citation>
    <scope>NUCLEOTIDE SEQUENCE [LARGE SCALE GENOMIC DNA]</scope>
    <source>
        <strain evidence="4">JCM 30346</strain>
    </source>
</reference>
<name>A0ABW1NV62_9ACTN</name>
<dbReference type="InterPro" id="IPR003719">
    <property type="entry name" value="Phenazine_PhzF-like"/>
</dbReference>
<keyword evidence="2" id="KW-0413">Isomerase</keyword>
<gene>
    <name evidence="3" type="ORF">ACFP1K_36820</name>
</gene>
<sequence length="274" mass="29492">MRFHVVDTFTDERFAGNPAAVVEAPRFPPAGEMQRTAHLIGLPTTAFVVPDAPARYRVRWFTPYKEINLCGHATIAGARHLFQAPENAGRTRLTFVSDNGVLHAERAGELIAIDLPKAELTVGEPPPGLLEALGTDAVVCAVSSDDVLVEVESAAAVAAVRPDFVALAEQPFRGHIVTARATSGADFVSRTFFPSLGVNEDQVCVTAHCKLTPYWSRRLGRRRLKALQLSERGGRLEVEDMEGRVRVLGTAVPRDEGGATLLDDGAGTCEGALR</sequence>
<dbReference type="Pfam" id="PF02567">
    <property type="entry name" value="PhzC-PhzF"/>
    <property type="match status" value="1"/>
</dbReference>
<evidence type="ECO:0000313" key="3">
    <source>
        <dbReference type="EMBL" id="MFC6086780.1"/>
    </source>
</evidence>
<accession>A0ABW1NV62</accession>
<dbReference type="SUPFAM" id="SSF54506">
    <property type="entry name" value="Diaminopimelate epimerase-like"/>
    <property type="match status" value="1"/>
</dbReference>
<organism evidence="3 4">
    <name type="scientific">Sphaerisporangium aureirubrum</name>
    <dbReference type="NCBI Taxonomy" id="1544736"/>
    <lineage>
        <taxon>Bacteria</taxon>
        <taxon>Bacillati</taxon>
        <taxon>Actinomycetota</taxon>
        <taxon>Actinomycetes</taxon>
        <taxon>Streptosporangiales</taxon>
        <taxon>Streptosporangiaceae</taxon>
        <taxon>Sphaerisporangium</taxon>
    </lineage>
</organism>
<evidence type="ECO:0000256" key="1">
    <source>
        <dbReference type="ARBA" id="ARBA00008270"/>
    </source>
</evidence>
<dbReference type="Proteomes" id="UP001596137">
    <property type="component" value="Unassembled WGS sequence"/>
</dbReference>
<dbReference type="RefSeq" id="WP_380762296.1">
    <property type="nucleotide sequence ID" value="NZ_JBHSRF010000100.1"/>
</dbReference>
<dbReference type="EMBL" id="JBHSRF010000100">
    <property type="protein sequence ID" value="MFC6086780.1"/>
    <property type="molecule type" value="Genomic_DNA"/>
</dbReference>
<comment type="caution">
    <text evidence="3">The sequence shown here is derived from an EMBL/GenBank/DDBJ whole genome shotgun (WGS) entry which is preliminary data.</text>
</comment>
<proteinExistence type="inferred from homology"/>
<dbReference type="Gene3D" id="3.10.310.10">
    <property type="entry name" value="Diaminopimelate Epimerase, Chain A, domain 1"/>
    <property type="match status" value="2"/>
</dbReference>
<protein>
    <submittedName>
        <fullName evidence="3">PhzF family phenazine biosynthesis protein</fullName>
    </submittedName>
</protein>
<comment type="similarity">
    <text evidence="1">Belongs to the PhzF family.</text>
</comment>